<comment type="cofactor">
    <cofactor evidence="6">
        <name>Co(2+)</name>
        <dbReference type="ChEBI" id="CHEBI:48828"/>
    </cofactor>
    <cofactor evidence="6">
        <name>Zn(2+)</name>
        <dbReference type="ChEBI" id="CHEBI:29105"/>
    </cofactor>
    <cofactor evidence="6">
        <name>Mn(2+)</name>
        <dbReference type="ChEBI" id="CHEBI:29035"/>
    </cofactor>
    <cofactor evidence="6">
        <name>Fe(2+)</name>
        <dbReference type="ChEBI" id="CHEBI:29033"/>
    </cofactor>
    <text evidence="6">Binds 2 divalent metal cations per subunit. Has a high-affinity and a low affinity metal-binding site. The true nature of the physiological cofactor is under debate. The enzyme is active with cobalt, zinc, manganese or divalent iron ions. Most likely, methionine aminopeptidases function as mononuclear Fe(2+)-metalloproteases under physiological conditions, and the catalytically relevant metal-binding site has been assigned to the histidine-containing high-affinity site.</text>
</comment>
<dbReference type="InterPro" id="IPR002467">
    <property type="entry name" value="Pept_M24A_MAP1"/>
</dbReference>
<comment type="catalytic activity">
    <reaction evidence="6 7">
        <text>Release of N-terminal amino acids, preferentially methionine, from peptides and arylamides.</text>
        <dbReference type="EC" id="3.4.11.18"/>
    </reaction>
</comment>
<dbReference type="AlphaFoldDB" id="A0A0G1MLW0"/>
<keyword evidence="2 6" id="KW-0031">Aminopeptidase</keyword>
<dbReference type="GO" id="GO:0004239">
    <property type="term" value="F:initiator methionyl aminopeptidase activity"/>
    <property type="evidence" value="ECO:0007669"/>
    <property type="project" value="UniProtKB-UniRule"/>
</dbReference>
<feature type="binding site" evidence="6">
    <location>
        <position position="209"/>
    </location>
    <ligand>
        <name>a divalent metal cation</name>
        <dbReference type="ChEBI" id="CHEBI:60240"/>
        <label>2</label>
        <note>catalytic</note>
    </ligand>
</feature>
<evidence type="ECO:0000313" key="10">
    <source>
        <dbReference type="Proteomes" id="UP000034595"/>
    </source>
</evidence>
<keyword evidence="3 6" id="KW-0645">Protease</keyword>
<dbReference type="GO" id="GO:0070006">
    <property type="term" value="F:metalloaminopeptidase activity"/>
    <property type="evidence" value="ECO:0007669"/>
    <property type="project" value="UniProtKB-UniRule"/>
</dbReference>
<comment type="similarity">
    <text evidence="6">Belongs to the peptidase M24A family. Methionine aminopeptidase type 1 subfamily.</text>
</comment>
<dbReference type="PRINTS" id="PR00599">
    <property type="entry name" value="MAPEPTIDASE"/>
</dbReference>
<dbReference type="EMBL" id="LCJQ01000005">
    <property type="protein sequence ID" value="KKT81792.1"/>
    <property type="molecule type" value="Genomic_DNA"/>
</dbReference>
<evidence type="ECO:0000256" key="4">
    <source>
        <dbReference type="ARBA" id="ARBA00022723"/>
    </source>
</evidence>
<accession>A0A0G1MLW0</accession>
<dbReference type="GO" id="GO:0006508">
    <property type="term" value="P:proteolysis"/>
    <property type="evidence" value="ECO:0007669"/>
    <property type="project" value="UniProtKB-KW"/>
</dbReference>
<comment type="subunit">
    <text evidence="6">Monomer.</text>
</comment>
<feature type="binding site" evidence="6">
    <location>
        <position position="240"/>
    </location>
    <ligand>
        <name>a divalent metal cation</name>
        <dbReference type="ChEBI" id="CHEBI:60240"/>
        <label>1</label>
    </ligand>
</feature>
<comment type="caution">
    <text evidence="9">The sequence shown here is derived from an EMBL/GenBank/DDBJ whole genome shotgun (WGS) entry which is preliminary data.</text>
</comment>
<evidence type="ECO:0000313" key="9">
    <source>
        <dbReference type="EMBL" id="KKT81792.1"/>
    </source>
</evidence>
<sequence>MKHGMIKTPEEIAILREGGKHLARILYAVKDKVVPGVSTGSLDALAEKLIEECGGVPAFKNYTPEGARHAYPGTLCVSVNDEVVHGIAGEKVLNEGDIIGIDLGMSYKGLYVDMAITVPVGNVDAPAKKLMQVTESALMVGINEAREGKTVGDIGYAIEAHVKKNNFVVVEELGGHGVGYSPHEDPHIANYGERGEGVKLRAGMVLALEPIVNEGTRFVKILSDGYTFVTRDHKRSAHFEHTILVTDGNPEILTNVSF</sequence>
<dbReference type="Gene3D" id="3.90.230.10">
    <property type="entry name" value="Creatinase/methionine aminopeptidase superfamily"/>
    <property type="match status" value="1"/>
</dbReference>
<dbReference type="GO" id="GO:0046872">
    <property type="term" value="F:metal ion binding"/>
    <property type="evidence" value="ECO:0007669"/>
    <property type="project" value="UniProtKB-UniRule"/>
</dbReference>
<feature type="binding site" evidence="6">
    <location>
        <position position="85"/>
    </location>
    <ligand>
        <name>substrate</name>
    </ligand>
</feature>
<comment type="function">
    <text evidence="1 6">Removes the N-terminal methionine from nascent proteins. The N-terminal methionine is often cleaved when the second residue in the primary sequence is small and uncharged (Met-Ala-, Cys, Gly, Pro, Ser, Thr, or Val). Requires deformylation of the N(alpha)-formylated initiator methionine before it can be hydrolyzed.</text>
</comment>
<reference evidence="9 10" key="1">
    <citation type="journal article" date="2015" name="Nature">
        <title>rRNA introns, odd ribosomes, and small enigmatic genomes across a large radiation of phyla.</title>
        <authorList>
            <person name="Brown C.T."/>
            <person name="Hug L.A."/>
            <person name="Thomas B.C."/>
            <person name="Sharon I."/>
            <person name="Castelle C.J."/>
            <person name="Singh A."/>
            <person name="Wilkins M.J."/>
            <person name="Williams K.H."/>
            <person name="Banfield J.F."/>
        </authorList>
    </citation>
    <scope>NUCLEOTIDE SEQUENCE [LARGE SCALE GENOMIC DNA]</scope>
</reference>
<dbReference type="PATRIC" id="fig|1618610.3.peg.212"/>
<feature type="binding site" evidence="6">
    <location>
        <position position="176"/>
    </location>
    <ligand>
        <name>a divalent metal cation</name>
        <dbReference type="ChEBI" id="CHEBI:60240"/>
        <label>2</label>
        <note>catalytic</note>
    </ligand>
</feature>
<gene>
    <name evidence="6" type="primary">map</name>
    <name evidence="9" type="ORF">UW78_C0005G0011</name>
</gene>
<evidence type="ECO:0000256" key="3">
    <source>
        <dbReference type="ARBA" id="ARBA00022670"/>
    </source>
</evidence>
<name>A0A0G1MLW0_9BACT</name>
<evidence type="ECO:0000256" key="6">
    <source>
        <dbReference type="HAMAP-Rule" id="MF_01974"/>
    </source>
</evidence>
<dbReference type="Pfam" id="PF00557">
    <property type="entry name" value="Peptidase_M24"/>
    <property type="match status" value="1"/>
</dbReference>
<evidence type="ECO:0000256" key="2">
    <source>
        <dbReference type="ARBA" id="ARBA00022438"/>
    </source>
</evidence>
<evidence type="ECO:0000259" key="8">
    <source>
        <dbReference type="Pfam" id="PF00557"/>
    </source>
</evidence>
<dbReference type="GO" id="GO:0005829">
    <property type="term" value="C:cytosol"/>
    <property type="evidence" value="ECO:0007669"/>
    <property type="project" value="TreeGrafter"/>
</dbReference>
<keyword evidence="4 6" id="KW-0479">Metal-binding</keyword>
<dbReference type="EC" id="3.4.11.18" evidence="6 7"/>
<dbReference type="PANTHER" id="PTHR43330:SF27">
    <property type="entry name" value="METHIONINE AMINOPEPTIDASE"/>
    <property type="match status" value="1"/>
</dbReference>
<evidence type="ECO:0000256" key="5">
    <source>
        <dbReference type="ARBA" id="ARBA00022801"/>
    </source>
</evidence>
<feature type="binding site" evidence="6">
    <location>
        <position position="113"/>
    </location>
    <ligand>
        <name>a divalent metal cation</name>
        <dbReference type="ChEBI" id="CHEBI:60240"/>
        <label>2</label>
        <note>catalytic</note>
    </ligand>
</feature>
<organism evidence="9 10">
    <name type="scientific">Candidatus Azambacteria bacterium GW2011_GWA1_44_9</name>
    <dbReference type="NCBI Taxonomy" id="1618610"/>
    <lineage>
        <taxon>Bacteria</taxon>
        <taxon>Candidatus Azamiibacteriota</taxon>
    </lineage>
</organism>
<dbReference type="CDD" id="cd01086">
    <property type="entry name" value="MetAP1"/>
    <property type="match status" value="1"/>
</dbReference>
<protein>
    <recommendedName>
        <fullName evidence="6 7">Methionine aminopeptidase</fullName>
        <shortName evidence="6">MAP</shortName>
        <shortName evidence="6">MetAP</shortName>
        <ecNumber evidence="6 7">3.4.11.18</ecNumber>
    </recommendedName>
    <alternativeName>
        <fullName evidence="6">Peptidase M</fullName>
    </alternativeName>
</protein>
<dbReference type="PANTHER" id="PTHR43330">
    <property type="entry name" value="METHIONINE AMINOPEPTIDASE"/>
    <property type="match status" value="1"/>
</dbReference>
<dbReference type="Proteomes" id="UP000034595">
    <property type="component" value="Unassembled WGS sequence"/>
</dbReference>
<dbReference type="InterPro" id="IPR000994">
    <property type="entry name" value="Pept_M24"/>
</dbReference>
<dbReference type="NCBIfam" id="TIGR00500">
    <property type="entry name" value="met_pdase_I"/>
    <property type="match status" value="1"/>
</dbReference>
<dbReference type="InterPro" id="IPR001714">
    <property type="entry name" value="Pept_M24_MAP"/>
</dbReference>
<dbReference type="HAMAP" id="MF_01974">
    <property type="entry name" value="MetAP_1"/>
    <property type="match status" value="1"/>
</dbReference>
<dbReference type="InterPro" id="IPR036005">
    <property type="entry name" value="Creatinase/aminopeptidase-like"/>
</dbReference>
<feature type="binding site" evidence="6">
    <location>
        <position position="113"/>
    </location>
    <ligand>
        <name>a divalent metal cation</name>
        <dbReference type="ChEBI" id="CHEBI:60240"/>
        <label>1</label>
    </ligand>
</feature>
<feature type="binding site" evidence="6">
    <location>
        <position position="183"/>
    </location>
    <ligand>
        <name>substrate</name>
    </ligand>
</feature>
<dbReference type="SUPFAM" id="SSF55920">
    <property type="entry name" value="Creatinase/aminopeptidase"/>
    <property type="match status" value="1"/>
</dbReference>
<feature type="binding site" evidence="6">
    <location>
        <position position="240"/>
    </location>
    <ligand>
        <name>a divalent metal cation</name>
        <dbReference type="ChEBI" id="CHEBI:60240"/>
        <label>2</label>
        <note>catalytic</note>
    </ligand>
</feature>
<feature type="domain" description="Peptidase M24" evidence="8">
    <location>
        <begin position="14"/>
        <end position="247"/>
    </location>
</feature>
<evidence type="ECO:0000256" key="1">
    <source>
        <dbReference type="ARBA" id="ARBA00002521"/>
    </source>
</evidence>
<evidence type="ECO:0000256" key="7">
    <source>
        <dbReference type="RuleBase" id="RU003653"/>
    </source>
</evidence>
<keyword evidence="5 6" id="KW-0378">Hydrolase</keyword>
<feature type="binding site" evidence="6">
    <location>
        <position position="102"/>
    </location>
    <ligand>
        <name>a divalent metal cation</name>
        <dbReference type="ChEBI" id="CHEBI:60240"/>
        <label>1</label>
    </ligand>
</feature>
<proteinExistence type="inferred from homology"/>